<dbReference type="AlphaFoldDB" id="A0A4Z2FE14"/>
<accession>A0A4Z2FE14</accession>
<dbReference type="EMBL" id="SRLO01001316">
    <property type="protein sequence ID" value="TNN39023.1"/>
    <property type="molecule type" value="Genomic_DNA"/>
</dbReference>
<evidence type="ECO:0000256" key="1">
    <source>
        <dbReference type="SAM" id="SignalP"/>
    </source>
</evidence>
<dbReference type="Proteomes" id="UP000314294">
    <property type="component" value="Unassembled WGS sequence"/>
</dbReference>
<evidence type="ECO:0008006" key="4">
    <source>
        <dbReference type="Google" id="ProtNLM"/>
    </source>
</evidence>
<organism evidence="2 3">
    <name type="scientific">Liparis tanakae</name>
    <name type="common">Tanaka's snailfish</name>
    <dbReference type="NCBI Taxonomy" id="230148"/>
    <lineage>
        <taxon>Eukaryota</taxon>
        <taxon>Metazoa</taxon>
        <taxon>Chordata</taxon>
        <taxon>Craniata</taxon>
        <taxon>Vertebrata</taxon>
        <taxon>Euteleostomi</taxon>
        <taxon>Actinopterygii</taxon>
        <taxon>Neopterygii</taxon>
        <taxon>Teleostei</taxon>
        <taxon>Neoteleostei</taxon>
        <taxon>Acanthomorphata</taxon>
        <taxon>Eupercaria</taxon>
        <taxon>Perciformes</taxon>
        <taxon>Cottioidei</taxon>
        <taxon>Cottales</taxon>
        <taxon>Liparidae</taxon>
        <taxon>Liparis</taxon>
    </lineage>
</organism>
<proteinExistence type="predicted"/>
<reference evidence="2 3" key="1">
    <citation type="submission" date="2019-03" db="EMBL/GenBank/DDBJ databases">
        <title>First draft genome of Liparis tanakae, snailfish: a comprehensive survey of snailfish specific genes.</title>
        <authorList>
            <person name="Kim W."/>
            <person name="Song I."/>
            <person name="Jeong J.-H."/>
            <person name="Kim D."/>
            <person name="Kim S."/>
            <person name="Ryu S."/>
            <person name="Song J.Y."/>
            <person name="Lee S.K."/>
        </authorList>
    </citation>
    <scope>NUCLEOTIDE SEQUENCE [LARGE SCALE GENOMIC DNA]</scope>
    <source>
        <tissue evidence="2">Muscle</tissue>
    </source>
</reference>
<gene>
    <name evidence="2" type="ORF">EYF80_050815</name>
</gene>
<feature type="chain" id="PRO_5021469555" description="Secreted protein" evidence="1">
    <location>
        <begin position="29"/>
        <end position="71"/>
    </location>
</feature>
<evidence type="ECO:0000313" key="3">
    <source>
        <dbReference type="Proteomes" id="UP000314294"/>
    </source>
</evidence>
<protein>
    <recommendedName>
        <fullName evidence="4">Secreted protein</fullName>
    </recommendedName>
</protein>
<sequence length="71" mass="7687">MTALASMGTGLLSMVLRLLSSRCHETEGRGSPDAWHSSLTGWAPLYTRHLKLADSPTRTAELWGSMAMIGL</sequence>
<comment type="caution">
    <text evidence="2">The sequence shown here is derived from an EMBL/GenBank/DDBJ whole genome shotgun (WGS) entry which is preliminary data.</text>
</comment>
<keyword evidence="3" id="KW-1185">Reference proteome</keyword>
<feature type="signal peptide" evidence="1">
    <location>
        <begin position="1"/>
        <end position="28"/>
    </location>
</feature>
<keyword evidence="1" id="KW-0732">Signal</keyword>
<evidence type="ECO:0000313" key="2">
    <source>
        <dbReference type="EMBL" id="TNN39023.1"/>
    </source>
</evidence>
<name>A0A4Z2FE14_9TELE</name>